<feature type="chain" id="PRO_5040786728" evidence="2">
    <location>
        <begin position="26"/>
        <end position="873"/>
    </location>
</feature>
<evidence type="ECO:0000256" key="1">
    <source>
        <dbReference type="ARBA" id="ARBA00022729"/>
    </source>
</evidence>
<keyword evidence="1 2" id="KW-0732">Signal</keyword>
<dbReference type="SUPFAM" id="SSF49373">
    <property type="entry name" value="Invasin/intimin cell-adhesion fragments"/>
    <property type="match status" value="1"/>
</dbReference>
<keyword evidence="5" id="KW-1185">Reference proteome</keyword>
<accession>A0A9X2DUH4</accession>
<dbReference type="Gene3D" id="2.60.40.1080">
    <property type="match status" value="1"/>
</dbReference>
<dbReference type="PROSITE" id="PS51272">
    <property type="entry name" value="SLH"/>
    <property type="match status" value="3"/>
</dbReference>
<feature type="domain" description="SLH" evidence="3">
    <location>
        <begin position="98"/>
        <end position="161"/>
    </location>
</feature>
<dbReference type="InterPro" id="IPR051465">
    <property type="entry name" value="Cell_Envelope_Struct_Comp"/>
</dbReference>
<feature type="domain" description="SLH" evidence="3">
    <location>
        <begin position="37"/>
        <end position="97"/>
    </location>
</feature>
<name>A0A9X2DUH4_9BACI</name>
<protein>
    <submittedName>
        <fullName evidence="4">S-layer homology domain-containing protein</fullName>
    </submittedName>
</protein>
<dbReference type="EMBL" id="JAMBOL010000018">
    <property type="protein sequence ID" value="MCM3715630.1"/>
    <property type="molecule type" value="Genomic_DNA"/>
</dbReference>
<dbReference type="AlphaFoldDB" id="A0A9X2DUH4"/>
<dbReference type="PANTHER" id="PTHR43308">
    <property type="entry name" value="OUTER MEMBRANE PROTEIN ALPHA-RELATED"/>
    <property type="match status" value="1"/>
</dbReference>
<dbReference type="RefSeq" id="WP_251224364.1">
    <property type="nucleotide sequence ID" value="NZ_JAMBOL010000018.1"/>
</dbReference>
<evidence type="ECO:0000313" key="5">
    <source>
        <dbReference type="Proteomes" id="UP001139179"/>
    </source>
</evidence>
<organism evidence="4 5">
    <name type="scientific">Halalkalibacter oceani</name>
    <dbReference type="NCBI Taxonomy" id="1653776"/>
    <lineage>
        <taxon>Bacteria</taxon>
        <taxon>Bacillati</taxon>
        <taxon>Bacillota</taxon>
        <taxon>Bacilli</taxon>
        <taxon>Bacillales</taxon>
        <taxon>Bacillaceae</taxon>
        <taxon>Halalkalibacter</taxon>
    </lineage>
</organism>
<dbReference type="Proteomes" id="UP001139179">
    <property type="component" value="Unassembled WGS sequence"/>
</dbReference>
<evidence type="ECO:0000256" key="2">
    <source>
        <dbReference type="SAM" id="SignalP"/>
    </source>
</evidence>
<dbReference type="Pfam" id="PF00395">
    <property type="entry name" value="SLH"/>
    <property type="match status" value="3"/>
</dbReference>
<feature type="domain" description="SLH" evidence="3">
    <location>
        <begin position="162"/>
        <end position="224"/>
    </location>
</feature>
<reference evidence="4" key="1">
    <citation type="submission" date="2022-05" db="EMBL/GenBank/DDBJ databases">
        <title>Comparative Genomics of Spacecraft Associated Microbes.</title>
        <authorList>
            <person name="Tran M.T."/>
            <person name="Wright A."/>
            <person name="Seuylemezian A."/>
            <person name="Eisen J."/>
            <person name="Coil D."/>
        </authorList>
    </citation>
    <scope>NUCLEOTIDE SEQUENCE</scope>
    <source>
        <strain evidence="4">214.1.1</strain>
    </source>
</reference>
<gene>
    <name evidence="4" type="ORF">M3202_16310</name>
</gene>
<sequence>MNKHSKAYRKYMATGIATAMVATIAAPVVSPLTVSADASQFSDVDENAWYYDNVNYLVDKGVLGGYTDGTLRPLGTLTRAEAAKMIADSLEIGTDANATLNFTDTKNGVWYTAPVAALVERGILNGFPDGSFRPNATVTRAEFAVMVKAAYMLEAEEGTGNNTTFPDVVAGSWYEGAVETLVNLGIVGGRTNGTFDPGATVLRAESAAFIHRTEVPSERIGYEEDEELSLGDVQVTTSNSGVTNVSVEVAGATAGLGATIEIFEDGATDEEAVYSESVPVEAGVAAADFSQLPLGNYVARVTVGEDEEALTAEAEFTVEALEIEEIVGTTTTVDAEAEEQFLTFSVNGEALPMAYLEDMGYEFEFLASNDDVVADARTGELDAASLQAGESFDYQVRVTGENDFELTSDVTTVSVESFATSIVSIDGADILFNDDVNSESGVISTSDDNISLADIAVEYRDGETTRLAADHVEGGERVFEFSSSDQTVALIDEDGVITPISDGDVTFTITAGGVDYEVEATVTSEEREATEAEVSKDEIGLVINGTDNFALTVRDQFGDAVKGFAESIEAVENSDEETILTAAYDPADGTDREGKVVVDVSADSANEGTGTLEIVNEAGDVLASLDVTVDADLEVASRSIELVNPSRDVEVDVNPFNADNNTLELVLNEYNESGLKIGGHNFNAEGRYTIESSNEDVLEVGGTPAADSTDGRFTVEAVAEGTATVQVKEGSIVRYETEVTVADTTPALAGASFVDGLDITSTEALAVEDIIDSLTFSGERGEAEVTYAVSDNNELVISLSDDNETVSVATISAFSVNVSDAGFYTDEDGDIFLGDAELESGFAAGTEGSIVLRLNRSGANNALITTVVTVDVN</sequence>
<feature type="signal peptide" evidence="2">
    <location>
        <begin position="1"/>
        <end position="25"/>
    </location>
</feature>
<dbReference type="InterPro" id="IPR008964">
    <property type="entry name" value="Invasin/intimin_cell_adhesion"/>
</dbReference>
<dbReference type="InterPro" id="IPR001119">
    <property type="entry name" value="SLH_dom"/>
</dbReference>
<evidence type="ECO:0000313" key="4">
    <source>
        <dbReference type="EMBL" id="MCM3715630.1"/>
    </source>
</evidence>
<proteinExistence type="predicted"/>
<comment type="caution">
    <text evidence="4">The sequence shown here is derived from an EMBL/GenBank/DDBJ whole genome shotgun (WGS) entry which is preliminary data.</text>
</comment>
<evidence type="ECO:0000259" key="3">
    <source>
        <dbReference type="PROSITE" id="PS51272"/>
    </source>
</evidence>